<reference evidence="6" key="1">
    <citation type="journal article" date="2021" name="PeerJ">
        <title>Extensive microbial diversity within the chicken gut microbiome revealed by metagenomics and culture.</title>
        <authorList>
            <person name="Gilroy R."/>
            <person name="Ravi A."/>
            <person name="Getino M."/>
            <person name="Pursley I."/>
            <person name="Horton D.L."/>
            <person name="Alikhan N.F."/>
            <person name="Baker D."/>
            <person name="Gharbi K."/>
            <person name="Hall N."/>
            <person name="Watson M."/>
            <person name="Adriaenssens E.M."/>
            <person name="Foster-Nyarko E."/>
            <person name="Jarju S."/>
            <person name="Secka A."/>
            <person name="Antonio M."/>
            <person name="Oren A."/>
            <person name="Chaudhuri R.R."/>
            <person name="La Ragione R."/>
            <person name="Hildebrand F."/>
            <person name="Pallen M.J."/>
        </authorList>
    </citation>
    <scope>NUCLEOTIDE SEQUENCE</scope>
    <source>
        <strain evidence="6">ChiBcec1-1093</strain>
    </source>
</reference>
<dbReference type="PANTHER" id="PTHR31746">
    <property type="entry name" value="TRANSMEMBRANE PROTEIN 229 FAMILY MEMBER"/>
    <property type="match status" value="1"/>
</dbReference>
<dbReference type="GO" id="GO:0016020">
    <property type="term" value="C:membrane"/>
    <property type="evidence" value="ECO:0007669"/>
    <property type="project" value="UniProtKB-SubCell"/>
</dbReference>
<evidence type="ECO:0000256" key="2">
    <source>
        <dbReference type="ARBA" id="ARBA00022692"/>
    </source>
</evidence>
<evidence type="ECO:0000313" key="6">
    <source>
        <dbReference type="EMBL" id="HIZ78890.1"/>
    </source>
</evidence>
<comment type="caution">
    <text evidence="6">The sequence shown here is derived from an EMBL/GenBank/DDBJ whole genome shotgun (WGS) entry which is preliminary data.</text>
</comment>
<name>A0A9D2K4K0_9FIRM</name>
<evidence type="ECO:0000256" key="3">
    <source>
        <dbReference type="ARBA" id="ARBA00022989"/>
    </source>
</evidence>
<proteinExistence type="predicted"/>
<keyword evidence="3 5" id="KW-1133">Transmembrane helix</keyword>
<keyword evidence="4 5" id="KW-0472">Membrane</keyword>
<dbReference type="Proteomes" id="UP000824101">
    <property type="component" value="Unassembled WGS sequence"/>
</dbReference>
<dbReference type="InterPro" id="IPR010540">
    <property type="entry name" value="CmpB_TMEM229"/>
</dbReference>
<sequence length="155" mass="17443">MKIWREIKKLAEDFLKCGVAGWCLEVMFTAAESLARGDWKLMGRTSLIMFPIYGMGALLGPIGKLTDRWIGDANIRASDRAVRHGMLYMVLIFLAEYTTGAWLTTRGICPWDYTGRHSNINGLIRLDFAPLWFGTGLLFENLTKTHANLTKKGLA</sequence>
<reference evidence="6" key="2">
    <citation type="submission" date="2021-04" db="EMBL/GenBank/DDBJ databases">
        <authorList>
            <person name="Gilroy R."/>
        </authorList>
    </citation>
    <scope>NUCLEOTIDE SEQUENCE</scope>
    <source>
        <strain evidence="6">ChiBcec1-1093</strain>
    </source>
</reference>
<evidence type="ECO:0000256" key="5">
    <source>
        <dbReference type="SAM" id="Phobius"/>
    </source>
</evidence>
<comment type="subcellular location">
    <subcellularLocation>
        <location evidence="1">Membrane</location>
        <topology evidence="1">Multi-pass membrane protein</topology>
    </subcellularLocation>
</comment>
<evidence type="ECO:0000313" key="7">
    <source>
        <dbReference type="Proteomes" id="UP000824101"/>
    </source>
</evidence>
<evidence type="ECO:0008006" key="8">
    <source>
        <dbReference type="Google" id="ProtNLM"/>
    </source>
</evidence>
<gene>
    <name evidence="6" type="ORF">IAA17_03800</name>
</gene>
<accession>A0A9D2K4K0</accession>
<keyword evidence="2 5" id="KW-0812">Transmembrane</keyword>
<dbReference type="AlphaFoldDB" id="A0A9D2K4K0"/>
<evidence type="ECO:0000256" key="4">
    <source>
        <dbReference type="ARBA" id="ARBA00023136"/>
    </source>
</evidence>
<protein>
    <recommendedName>
        <fullName evidence="8">ABC-transporter type IV</fullName>
    </recommendedName>
</protein>
<evidence type="ECO:0000256" key="1">
    <source>
        <dbReference type="ARBA" id="ARBA00004141"/>
    </source>
</evidence>
<organism evidence="6 7">
    <name type="scientific">Candidatus Lachnoclostridium stercorigallinarum</name>
    <dbReference type="NCBI Taxonomy" id="2838634"/>
    <lineage>
        <taxon>Bacteria</taxon>
        <taxon>Bacillati</taxon>
        <taxon>Bacillota</taxon>
        <taxon>Clostridia</taxon>
        <taxon>Lachnospirales</taxon>
        <taxon>Lachnospiraceae</taxon>
    </lineage>
</organism>
<dbReference type="Pfam" id="PF06541">
    <property type="entry name" value="ABC_trans_CmpB"/>
    <property type="match status" value="1"/>
</dbReference>
<feature type="transmembrane region" description="Helical" evidence="5">
    <location>
        <begin position="85"/>
        <end position="103"/>
    </location>
</feature>
<dbReference type="EMBL" id="DXBC01000057">
    <property type="protein sequence ID" value="HIZ78890.1"/>
    <property type="molecule type" value="Genomic_DNA"/>
</dbReference>